<evidence type="ECO:0000313" key="2">
    <source>
        <dbReference type="Proteomes" id="UP000323910"/>
    </source>
</evidence>
<dbReference type="EMBL" id="VTFR01000002">
    <property type="protein sequence ID" value="TYT35215.1"/>
    <property type="molecule type" value="Genomic_DNA"/>
</dbReference>
<evidence type="ECO:0008006" key="3">
    <source>
        <dbReference type="Google" id="ProtNLM"/>
    </source>
</evidence>
<sequence>MPHRSHRQPRRSAKLALVAILVPFLLVGCVSLEKARNWFGVVTDVCDTVNKIKDRCNDRK</sequence>
<keyword evidence="2" id="KW-1185">Reference proteome</keyword>
<dbReference type="RefSeq" id="WP_129036268.1">
    <property type="nucleotide sequence ID" value="NZ_SDDX01000028.1"/>
</dbReference>
<organism evidence="1 2">
    <name type="scientific">Lelliottia nimipressuralis</name>
    <dbReference type="NCBI Taxonomy" id="69220"/>
    <lineage>
        <taxon>Bacteria</taxon>
        <taxon>Pseudomonadati</taxon>
        <taxon>Pseudomonadota</taxon>
        <taxon>Gammaproteobacteria</taxon>
        <taxon>Enterobacterales</taxon>
        <taxon>Enterobacteriaceae</taxon>
        <taxon>Lelliottia</taxon>
    </lineage>
</organism>
<comment type="caution">
    <text evidence="1">The sequence shown here is derived from an EMBL/GenBank/DDBJ whole genome shotgun (WGS) entry which is preliminary data.</text>
</comment>
<dbReference type="PROSITE" id="PS51257">
    <property type="entry name" value="PROKAR_LIPOPROTEIN"/>
    <property type="match status" value="1"/>
</dbReference>
<proteinExistence type="predicted"/>
<protein>
    <recommendedName>
        <fullName evidence="3">Lipoprotein</fullName>
    </recommendedName>
</protein>
<dbReference type="Proteomes" id="UP000323910">
    <property type="component" value="Unassembled WGS sequence"/>
</dbReference>
<accession>A0ABY3P6X8</accession>
<evidence type="ECO:0000313" key="1">
    <source>
        <dbReference type="EMBL" id="TYT35215.1"/>
    </source>
</evidence>
<name>A0ABY3P6X8_9ENTR</name>
<gene>
    <name evidence="1" type="ORF">FZO59_05000</name>
</gene>
<reference evidence="1 2" key="1">
    <citation type="submission" date="2019-08" db="EMBL/GenBank/DDBJ databases">
        <title>The draft genome of Lelliottia nimipressuralis strain CICC 24156.</title>
        <authorList>
            <person name="Wu W."/>
            <person name="Feng Y."/>
            <person name="Zong Z."/>
        </authorList>
    </citation>
    <scope>NUCLEOTIDE SEQUENCE [LARGE SCALE GENOMIC DNA]</scope>
    <source>
        <strain evidence="1 2">CICC 24156</strain>
    </source>
</reference>